<protein>
    <submittedName>
        <fullName evidence="2">Uncharacterized protein</fullName>
    </submittedName>
</protein>
<comment type="caution">
    <text evidence="2">The sequence shown here is derived from an EMBL/GenBank/DDBJ whole genome shotgun (WGS) entry which is preliminary data.</text>
</comment>
<proteinExistence type="predicted"/>
<organism evidence="2 3">
    <name type="scientific">Dissulfurirhabdus thermomarina</name>
    <dbReference type="NCBI Taxonomy" id="1765737"/>
    <lineage>
        <taxon>Bacteria</taxon>
        <taxon>Deltaproteobacteria</taxon>
        <taxon>Dissulfurirhabdaceae</taxon>
        <taxon>Dissulfurirhabdus</taxon>
    </lineage>
</organism>
<evidence type="ECO:0000313" key="2">
    <source>
        <dbReference type="EMBL" id="NDY43313.1"/>
    </source>
</evidence>
<evidence type="ECO:0000313" key="3">
    <source>
        <dbReference type="Proteomes" id="UP000469346"/>
    </source>
</evidence>
<accession>A0A6N9TT98</accession>
<feature type="transmembrane region" description="Helical" evidence="1">
    <location>
        <begin position="63"/>
        <end position="85"/>
    </location>
</feature>
<dbReference type="RefSeq" id="WP_163299422.1">
    <property type="nucleotide sequence ID" value="NZ_JAAGRR010000149.1"/>
</dbReference>
<dbReference type="EMBL" id="JAAGRR010000149">
    <property type="protein sequence ID" value="NDY43313.1"/>
    <property type="molecule type" value="Genomic_DNA"/>
</dbReference>
<feature type="transmembrane region" description="Helical" evidence="1">
    <location>
        <begin position="30"/>
        <end position="51"/>
    </location>
</feature>
<sequence>MKSILLIVTILLVCGFVFLCNRAQKSDLKIGAFSFLVIGMLIGLLGGFQIFWGLDNTKGWNPYGWWLLASFATTVIGGLVGVVIFGKIAKKKAIK</sequence>
<evidence type="ECO:0000256" key="1">
    <source>
        <dbReference type="SAM" id="Phobius"/>
    </source>
</evidence>
<keyword evidence="1" id="KW-0812">Transmembrane</keyword>
<dbReference type="Proteomes" id="UP000469346">
    <property type="component" value="Unassembled WGS sequence"/>
</dbReference>
<keyword evidence="1" id="KW-1133">Transmembrane helix</keyword>
<dbReference type="AlphaFoldDB" id="A0A6N9TT98"/>
<gene>
    <name evidence="2" type="ORF">G3N55_10730</name>
</gene>
<keyword evidence="3" id="KW-1185">Reference proteome</keyword>
<name>A0A6N9TT98_DISTH</name>
<keyword evidence="1" id="KW-0472">Membrane</keyword>
<feature type="transmembrane region" description="Helical" evidence="1">
    <location>
        <begin position="6"/>
        <end position="23"/>
    </location>
</feature>
<reference evidence="2 3" key="1">
    <citation type="submission" date="2020-02" db="EMBL/GenBank/DDBJ databases">
        <title>Comparative genomics of sulfur disproportionating microorganisms.</title>
        <authorList>
            <person name="Ward L.M."/>
            <person name="Bertran E."/>
            <person name="Johnston D.T."/>
        </authorList>
    </citation>
    <scope>NUCLEOTIDE SEQUENCE [LARGE SCALE GENOMIC DNA]</scope>
    <source>
        <strain evidence="2 3">DSM 100025</strain>
    </source>
</reference>